<dbReference type="AlphaFoldDB" id="A0A4R8G4E9"/>
<protein>
    <submittedName>
        <fullName evidence="1">Uncharacterized protein</fullName>
    </submittedName>
</protein>
<proteinExistence type="predicted"/>
<dbReference type="Proteomes" id="UP000294489">
    <property type="component" value="Unassembled WGS sequence"/>
</dbReference>
<accession>A0A4R8G4E9</accession>
<name>A0A4R8G4E9_9GAMM</name>
<evidence type="ECO:0000313" key="1">
    <source>
        <dbReference type="EMBL" id="TDX31406.1"/>
    </source>
</evidence>
<sequence length="85" mass="9539">MGGRIIASQQLSMKIPSELLQVACGISSTHRVLAQQLKHTQRSLKRLARHHAAQSLQLRLRRAIAPIPDSFSKLLHVVNRTLERA</sequence>
<dbReference type="EMBL" id="SOEC01000003">
    <property type="protein sequence ID" value="TDX31406.1"/>
    <property type="molecule type" value="Genomic_DNA"/>
</dbReference>
<reference evidence="1 2" key="1">
    <citation type="submission" date="2019-03" db="EMBL/GenBank/DDBJ databases">
        <title>Freshwater and sediment microbial communities from various areas in North America, analyzing microbe dynamics in response to fracking.</title>
        <authorList>
            <person name="Lamendella R."/>
        </authorList>
    </citation>
    <scope>NUCLEOTIDE SEQUENCE [LARGE SCALE GENOMIC DNA]</scope>
    <source>
        <strain evidence="1 2">6_TX</strain>
    </source>
</reference>
<evidence type="ECO:0000313" key="2">
    <source>
        <dbReference type="Proteomes" id="UP000294489"/>
    </source>
</evidence>
<gene>
    <name evidence="1" type="ORF">DFO67_1033</name>
</gene>
<organism evidence="1 2">
    <name type="scientific">Modicisalibacter xianhensis</name>
    <dbReference type="NCBI Taxonomy" id="442341"/>
    <lineage>
        <taxon>Bacteria</taxon>
        <taxon>Pseudomonadati</taxon>
        <taxon>Pseudomonadota</taxon>
        <taxon>Gammaproteobacteria</taxon>
        <taxon>Oceanospirillales</taxon>
        <taxon>Halomonadaceae</taxon>
        <taxon>Modicisalibacter</taxon>
    </lineage>
</organism>
<comment type="caution">
    <text evidence="1">The sequence shown here is derived from an EMBL/GenBank/DDBJ whole genome shotgun (WGS) entry which is preliminary data.</text>
</comment>